<protein>
    <submittedName>
        <fullName evidence="2">Glycosyltransferase involved in cell wall bisynthesis</fullName>
    </submittedName>
</protein>
<sequence>MTTSVALCTYNGEKFLEQQIDSILTQTVAVDEIIVCDDGSTDKTSVILNKYQAKFPNLFKIYINEKNLRSVKNFEKAISLCTKEIIFLCDQDDIWVENKVEIITEYFNKHSEINALATNGFGIDDNNNLLDVYSLWDIPHFFKEKKIEINYYKIIAFAGNIATGASMAFRSKILNEIMPFPVIKGFHHDAWIAMKSSMENTFQFLPDKLFKYRIHDNQQVGDVFLDKNEKNKNLLIQLFDFSVSDKKFASYKYILKRISKSFKKNKILLQEKNYELISKKIDKDLKELFYFHKQEMKKLYPIRFFLLNISDNLLNKRKL</sequence>
<name>A0A1I3HY54_9FLAO</name>
<keyword evidence="2" id="KW-0808">Transferase</keyword>
<keyword evidence="3" id="KW-1185">Reference proteome</keyword>
<proteinExistence type="predicted"/>
<dbReference type="Pfam" id="PF00535">
    <property type="entry name" value="Glycos_transf_2"/>
    <property type="match status" value="1"/>
</dbReference>
<accession>A0A1I3HY54</accession>
<evidence type="ECO:0000259" key="1">
    <source>
        <dbReference type="Pfam" id="PF00535"/>
    </source>
</evidence>
<dbReference type="RefSeq" id="WP_090081064.1">
    <property type="nucleotide sequence ID" value="NZ_FOQT01000004.1"/>
</dbReference>
<dbReference type="STRING" id="1125876.SAMN05443292_2448"/>
<organism evidence="2 3">
    <name type="scientific">Halpernia frigidisoli</name>
    <dbReference type="NCBI Taxonomy" id="1125876"/>
    <lineage>
        <taxon>Bacteria</taxon>
        <taxon>Pseudomonadati</taxon>
        <taxon>Bacteroidota</taxon>
        <taxon>Flavobacteriia</taxon>
        <taxon>Flavobacteriales</taxon>
        <taxon>Weeksellaceae</taxon>
        <taxon>Chryseobacterium group</taxon>
        <taxon>Halpernia</taxon>
    </lineage>
</organism>
<gene>
    <name evidence="2" type="ORF">SAMN05443292_2448</name>
</gene>
<dbReference type="AlphaFoldDB" id="A0A1I3HY54"/>
<dbReference type="PANTHER" id="PTHR22916:SF3">
    <property type="entry name" value="UDP-GLCNAC:BETAGAL BETA-1,3-N-ACETYLGLUCOSAMINYLTRANSFERASE-LIKE PROTEIN 1"/>
    <property type="match status" value="1"/>
</dbReference>
<dbReference type="GO" id="GO:0016758">
    <property type="term" value="F:hexosyltransferase activity"/>
    <property type="evidence" value="ECO:0007669"/>
    <property type="project" value="UniProtKB-ARBA"/>
</dbReference>
<evidence type="ECO:0000313" key="3">
    <source>
        <dbReference type="Proteomes" id="UP000198931"/>
    </source>
</evidence>
<dbReference type="CDD" id="cd04196">
    <property type="entry name" value="GT_2_like_d"/>
    <property type="match status" value="1"/>
</dbReference>
<dbReference type="PANTHER" id="PTHR22916">
    <property type="entry name" value="GLYCOSYLTRANSFERASE"/>
    <property type="match status" value="1"/>
</dbReference>
<dbReference type="EMBL" id="FOQT01000004">
    <property type="protein sequence ID" value="SFI40520.1"/>
    <property type="molecule type" value="Genomic_DNA"/>
</dbReference>
<reference evidence="2 3" key="1">
    <citation type="submission" date="2016-10" db="EMBL/GenBank/DDBJ databases">
        <authorList>
            <person name="de Groot N.N."/>
        </authorList>
    </citation>
    <scope>NUCLEOTIDE SEQUENCE [LARGE SCALE GENOMIC DNA]</scope>
    <source>
        <strain evidence="2 3">DSM 26000</strain>
    </source>
</reference>
<feature type="domain" description="Glycosyltransferase 2-like" evidence="1">
    <location>
        <begin position="4"/>
        <end position="176"/>
    </location>
</feature>
<dbReference type="InterPro" id="IPR029044">
    <property type="entry name" value="Nucleotide-diphossugar_trans"/>
</dbReference>
<dbReference type="Proteomes" id="UP000198931">
    <property type="component" value="Unassembled WGS sequence"/>
</dbReference>
<evidence type="ECO:0000313" key="2">
    <source>
        <dbReference type="EMBL" id="SFI40520.1"/>
    </source>
</evidence>
<dbReference type="OrthoDB" id="9802649at2"/>
<dbReference type="SUPFAM" id="SSF53448">
    <property type="entry name" value="Nucleotide-diphospho-sugar transferases"/>
    <property type="match status" value="1"/>
</dbReference>
<dbReference type="Gene3D" id="3.90.550.10">
    <property type="entry name" value="Spore Coat Polysaccharide Biosynthesis Protein SpsA, Chain A"/>
    <property type="match status" value="1"/>
</dbReference>
<dbReference type="InterPro" id="IPR001173">
    <property type="entry name" value="Glyco_trans_2-like"/>
</dbReference>